<keyword evidence="7 10" id="KW-0119">Carbohydrate metabolism</keyword>
<gene>
    <name evidence="11" type="primary">malQ</name>
    <name evidence="11" type="ORF">NK125_00400</name>
</gene>
<comment type="catalytic activity">
    <reaction evidence="1 10">
        <text>Transfers a segment of a (1-&gt;4)-alpha-D-glucan to a new position in an acceptor, which may be glucose or a (1-&gt;4)-alpha-D-glucan.</text>
        <dbReference type="EC" id="2.4.1.25"/>
    </reaction>
</comment>
<evidence type="ECO:0000256" key="2">
    <source>
        <dbReference type="ARBA" id="ARBA00005684"/>
    </source>
</evidence>
<evidence type="ECO:0000256" key="7">
    <source>
        <dbReference type="ARBA" id="ARBA00023277"/>
    </source>
</evidence>
<dbReference type="Proteomes" id="UP001523566">
    <property type="component" value="Unassembled WGS sequence"/>
</dbReference>
<keyword evidence="5 10" id="KW-0328">Glycosyltransferase</keyword>
<evidence type="ECO:0000256" key="6">
    <source>
        <dbReference type="ARBA" id="ARBA00022679"/>
    </source>
</evidence>
<keyword evidence="6 10" id="KW-0808">Transferase</keyword>
<dbReference type="Pfam" id="PF02446">
    <property type="entry name" value="Glyco_hydro_77"/>
    <property type="match status" value="1"/>
</dbReference>
<dbReference type="InterPro" id="IPR003385">
    <property type="entry name" value="Glyco_hydro_77"/>
</dbReference>
<dbReference type="NCBIfam" id="TIGR00217">
    <property type="entry name" value="malQ"/>
    <property type="match status" value="1"/>
</dbReference>
<sequence length="498" mass="57360">MYLSDTRRLAGVLLHPTSLPGGFGIGDFGLEARKFVDFLSASNQHLWQVLPLNPIGPGNSPYQCFSAFAGETLLISPEELVDIGLLTRQDLPSSFDKNYARVHYKEVTALKEKLFQKAYQNFSLKEPPKEYHTFLSQESFWLNDFALFRSIQKKTGQENWLKWEREYRFPSREERTSLYSLFQQEMDYEIFLQFLFFSQWNSLKEYARQKGVYMIGDLPIFLSILSADVWANPHLFQLDEDGSPAKVAGVPPDYFCEDGQLWGNPLYDWQMHQKEDFSWWIARMKMQLSMYDLIRLDHFRGYESYWAVDSKEKTAKNGIWKKAPGFQLFTALTKACGAPLPIIAEDLGIITPEVVKLRNAFHFPGMKVLQFAFMDTADNDLLPHRFDSSNYVCYTGTHDNDTTKGWYRGLEADAKKKVCAYVNSSGSNISQGLIRCCYASIAKYAVLPIQDILSLGSRARMNVPGTPRGNWEFRLTISSYDDTIIEELKFLTTLYGRE</sequence>
<dbReference type="GO" id="GO:0004134">
    <property type="term" value="F:4-alpha-glucanotransferase activity"/>
    <property type="evidence" value="ECO:0007669"/>
    <property type="project" value="UniProtKB-EC"/>
</dbReference>
<comment type="similarity">
    <text evidence="2 10">Belongs to the disproportionating enzyme family.</text>
</comment>
<evidence type="ECO:0000256" key="8">
    <source>
        <dbReference type="ARBA" id="ARBA00031423"/>
    </source>
</evidence>
<keyword evidence="12" id="KW-1185">Reference proteome</keyword>
<evidence type="ECO:0000256" key="3">
    <source>
        <dbReference type="ARBA" id="ARBA00012560"/>
    </source>
</evidence>
<evidence type="ECO:0000313" key="11">
    <source>
        <dbReference type="EMBL" id="MCP1100874.1"/>
    </source>
</evidence>
<comment type="caution">
    <text evidence="11">The sequence shown here is derived from an EMBL/GenBank/DDBJ whole genome shotgun (WGS) entry which is preliminary data.</text>
</comment>
<dbReference type="NCBIfam" id="NF011079">
    <property type="entry name" value="PRK14508.1-2"/>
    <property type="match status" value="1"/>
</dbReference>
<protein>
    <recommendedName>
        <fullName evidence="4 10">4-alpha-glucanotransferase</fullName>
        <ecNumber evidence="3 10">2.4.1.25</ecNumber>
    </recommendedName>
    <alternativeName>
        <fullName evidence="8 10">Amylomaltase</fullName>
    </alternativeName>
    <alternativeName>
        <fullName evidence="9 10">Disproportionating enzyme</fullName>
    </alternativeName>
</protein>
<evidence type="ECO:0000256" key="5">
    <source>
        <dbReference type="ARBA" id="ARBA00022676"/>
    </source>
</evidence>
<reference evidence="11 12" key="1">
    <citation type="journal article" date="2022" name="Genome Biol. Evol.">
        <title>Host diet, physiology and behaviors set the stage for Lachnospiraceae cladogenesis.</title>
        <authorList>
            <person name="Vera-Ponce De Leon A."/>
            <person name="Schneider M."/>
            <person name="Jahnes B.C."/>
            <person name="Sadowski V."/>
            <person name="Camuy-Velez L.A."/>
            <person name="Duan J."/>
            <person name="Sabree Z.L."/>
        </authorList>
    </citation>
    <scope>NUCLEOTIDE SEQUENCE [LARGE SCALE GENOMIC DNA]</scope>
    <source>
        <strain evidence="11 12">PAL113</strain>
    </source>
</reference>
<dbReference type="NCBIfam" id="NF011080">
    <property type="entry name" value="PRK14508.1-3"/>
    <property type="match status" value="1"/>
</dbReference>
<evidence type="ECO:0000256" key="10">
    <source>
        <dbReference type="RuleBase" id="RU361207"/>
    </source>
</evidence>
<dbReference type="PANTHER" id="PTHR32438:SF5">
    <property type="entry name" value="4-ALPHA-GLUCANOTRANSFERASE DPE1, CHLOROPLASTIC_AMYLOPLASTIC"/>
    <property type="match status" value="1"/>
</dbReference>
<proteinExistence type="inferred from homology"/>
<evidence type="ECO:0000256" key="1">
    <source>
        <dbReference type="ARBA" id="ARBA00000439"/>
    </source>
</evidence>
<evidence type="ECO:0000256" key="9">
    <source>
        <dbReference type="ARBA" id="ARBA00031501"/>
    </source>
</evidence>
<evidence type="ECO:0000313" key="12">
    <source>
        <dbReference type="Proteomes" id="UP001523566"/>
    </source>
</evidence>
<dbReference type="SUPFAM" id="SSF51445">
    <property type="entry name" value="(Trans)glycosidases"/>
    <property type="match status" value="1"/>
</dbReference>
<name>A0ABT1E4X4_9FIRM</name>
<dbReference type="EC" id="2.4.1.25" evidence="3 10"/>
<organism evidence="11 12">
    <name type="scientific">Aequitasia blattaphilus</name>
    <dbReference type="NCBI Taxonomy" id="2949332"/>
    <lineage>
        <taxon>Bacteria</taxon>
        <taxon>Bacillati</taxon>
        <taxon>Bacillota</taxon>
        <taxon>Clostridia</taxon>
        <taxon>Lachnospirales</taxon>
        <taxon>Lachnospiraceae</taxon>
        <taxon>Aequitasia</taxon>
    </lineage>
</organism>
<dbReference type="EMBL" id="JAMZFW010000001">
    <property type="protein sequence ID" value="MCP1100874.1"/>
    <property type="molecule type" value="Genomic_DNA"/>
</dbReference>
<evidence type="ECO:0000256" key="4">
    <source>
        <dbReference type="ARBA" id="ARBA00020295"/>
    </source>
</evidence>
<accession>A0ABT1E4X4</accession>
<dbReference type="RefSeq" id="WP_262064662.1">
    <property type="nucleotide sequence ID" value="NZ_JAMXOD010000001.1"/>
</dbReference>
<dbReference type="Gene3D" id="3.20.20.80">
    <property type="entry name" value="Glycosidases"/>
    <property type="match status" value="1"/>
</dbReference>
<dbReference type="InterPro" id="IPR017853">
    <property type="entry name" value="GH"/>
</dbReference>
<dbReference type="PANTHER" id="PTHR32438">
    <property type="entry name" value="4-ALPHA-GLUCANOTRANSFERASE DPE1, CHLOROPLASTIC/AMYLOPLASTIC"/>
    <property type="match status" value="1"/>
</dbReference>